<dbReference type="InterPro" id="IPR045125">
    <property type="entry name" value="Sub1/Tcp4-like"/>
</dbReference>
<accession>A0A8J5QM44</accession>
<proteinExistence type="predicted"/>
<dbReference type="GO" id="GO:0060261">
    <property type="term" value="P:positive regulation of transcription initiation by RNA polymerase II"/>
    <property type="evidence" value="ECO:0007669"/>
    <property type="project" value="InterPro"/>
</dbReference>
<dbReference type="AlphaFoldDB" id="A0A8J5QM44"/>
<organism evidence="3 4">
    <name type="scientific">[Candida] subhashii</name>
    <dbReference type="NCBI Taxonomy" id="561895"/>
    <lineage>
        <taxon>Eukaryota</taxon>
        <taxon>Fungi</taxon>
        <taxon>Dikarya</taxon>
        <taxon>Ascomycota</taxon>
        <taxon>Saccharomycotina</taxon>
        <taxon>Pichiomycetes</taxon>
        <taxon>Debaryomycetaceae</taxon>
        <taxon>Spathaspora</taxon>
    </lineage>
</organism>
<evidence type="ECO:0000259" key="2">
    <source>
        <dbReference type="Pfam" id="PF02229"/>
    </source>
</evidence>
<feature type="region of interest" description="Disordered" evidence="1">
    <location>
        <begin position="96"/>
        <end position="173"/>
    </location>
</feature>
<feature type="compositionally biased region" description="Polar residues" evidence="1">
    <location>
        <begin position="1"/>
        <end position="18"/>
    </location>
</feature>
<keyword evidence="4" id="KW-1185">Reference proteome</keyword>
<dbReference type="PANTHER" id="PTHR13215">
    <property type="entry name" value="RNA POLYMERASE II TRANSCRIPTIONAL COACTIVATOR"/>
    <property type="match status" value="1"/>
</dbReference>
<dbReference type="Pfam" id="PF02229">
    <property type="entry name" value="PC4"/>
    <property type="match status" value="1"/>
</dbReference>
<gene>
    <name evidence="3" type="ORF">J8A68_000979</name>
</gene>
<feature type="region of interest" description="Disordered" evidence="1">
    <location>
        <begin position="1"/>
        <end position="27"/>
    </location>
</feature>
<reference evidence="3 4" key="1">
    <citation type="journal article" date="2021" name="DNA Res.">
        <title>Genome analysis of Candida subhashii reveals its hybrid nature and dual mitochondrial genome conformations.</title>
        <authorList>
            <person name="Mixao V."/>
            <person name="Hegedusova E."/>
            <person name="Saus E."/>
            <person name="Pryszcz L.P."/>
            <person name="Cillingova A."/>
            <person name="Nosek J."/>
            <person name="Gabaldon T."/>
        </authorList>
    </citation>
    <scope>NUCLEOTIDE SEQUENCE [LARGE SCALE GENOMIC DNA]</scope>
    <source>
        <strain evidence="3 4">CBS 10753</strain>
    </source>
</reference>
<comment type="caution">
    <text evidence="3">The sequence shown here is derived from an EMBL/GenBank/DDBJ whole genome shotgun (WGS) entry which is preliminary data.</text>
</comment>
<feature type="compositionally biased region" description="Acidic residues" evidence="1">
    <location>
        <begin position="122"/>
        <end position="132"/>
    </location>
</feature>
<dbReference type="InterPro" id="IPR003173">
    <property type="entry name" value="PC4_C"/>
</dbReference>
<dbReference type="EMBL" id="JAGSYN010000049">
    <property type="protein sequence ID" value="KAG7665577.1"/>
    <property type="molecule type" value="Genomic_DNA"/>
</dbReference>
<evidence type="ECO:0000256" key="1">
    <source>
        <dbReference type="SAM" id="MobiDB-lite"/>
    </source>
</evidence>
<feature type="domain" description="Transcriptional coactivator p15 (PC4) C-terminal" evidence="2">
    <location>
        <begin position="31"/>
        <end position="81"/>
    </location>
</feature>
<feature type="compositionally biased region" description="Acidic residues" evidence="1">
    <location>
        <begin position="162"/>
        <end position="173"/>
    </location>
</feature>
<evidence type="ECO:0000313" key="4">
    <source>
        <dbReference type="Proteomes" id="UP000694255"/>
    </source>
</evidence>
<protein>
    <recommendedName>
        <fullName evidence="2">Transcriptional coactivator p15 (PC4) C-terminal domain-containing protein</fullName>
    </recommendedName>
</protein>
<dbReference type="OrthoDB" id="2505440at2759"/>
<dbReference type="RefSeq" id="XP_049265809.1">
    <property type="nucleotide sequence ID" value="XM_049410712.1"/>
</dbReference>
<dbReference type="GO" id="GO:0003713">
    <property type="term" value="F:transcription coactivator activity"/>
    <property type="evidence" value="ECO:0007669"/>
    <property type="project" value="InterPro"/>
</dbReference>
<feature type="compositionally biased region" description="Low complexity" evidence="1">
    <location>
        <begin position="133"/>
        <end position="155"/>
    </location>
</feature>
<name>A0A8J5QM44_9ASCO</name>
<dbReference type="GO" id="GO:0003677">
    <property type="term" value="F:DNA binding"/>
    <property type="evidence" value="ECO:0007669"/>
    <property type="project" value="InterPro"/>
</dbReference>
<dbReference type="Proteomes" id="UP000694255">
    <property type="component" value="Unassembled WGS sequence"/>
</dbReference>
<dbReference type="GeneID" id="73467780"/>
<sequence length="173" mass="19467">MAYKRSYSNRGSYNNPAPSSSSSSSDDVVIELDKKKQVTIRKFNNINLIDIREFYVDKDGEKKPGKKGISLTEDTWFKLLDSTNKIQNALDLLNGHLPKDVRPSVPAPVTKKAKIEKKKVEDSDDEEFEDVDISQPPKQQQTARKAPAAPPTTATDVLEKQEEQEEEESDADE</sequence>
<evidence type="ECO:0000313" key="3">
    <source>
        <dbReference type="EMBL" id="KAG7665577.1"/>
    </source>
</evidence>